<dbReference type="Gene3D" id="1.10.10.10">
    <property type="entry name" value="Winged helix-like DNA-binding domain superfamily/Winged helix DNA-binding domain"/>
    <property type="match status" value="1"/>
</dbReference>
<dbReference type="InterPro" id="IPR036388">
    <property type="entry name" value="WH-like_DNA-bd_sf"/>
</dbReference>
<dbReference type="GO" id="GO:0003700">
    <property type="term" value="F:DNA-binding transcription factor activity"/>
    <property type="evidence" value="ECO:0007669"/>
    <property type="project" value="InterPro"/>
</dbReference>
<gene>
    <name evidence="5" type="ORF">DRJ04_08840</name>
</gene>
<dbReference type="InterPro" id="IPR011991">
    <property type="entry name" value="ArsR-like_HTH"/>
</dbReference>
<keyword evidence="1" id="KW-0805">Transcription regulation</keyword>
<dbReference type="PRINTS" id="PR00778">
    <property type="entry name" value="HTHARSR"/>
</dbReference>
<dbReference type="EMBL" id="QMQA01000299">
    <property type="protein sequence ID" value="RLE10989.1"/>
    <property type="molecule type" value="Genomic_DNA"/>
</dbReference>
<evidence type="ECO:0000313" key="6">
    <source>
        <dbReference type="Proteomes" id="UP000280417"/>
    </source>
</evidence>
<dbReference type="SUPFAM" id="SSF46785">
    <property type="entry name" value="Winged helix' DNA-binding domain"/>
    <property type="match status" value="1"/>
</dbReference>
<dbReference type="CDD" id="cd00090">
    <property type="entry name" value="HTH_ARSR"/>
    <property type="match status" value="1"/>
</dbReference>
<dbReference type="Proteomes" id="UP000280417">
    <property type="component" value="Unassembled WGS sequence"/>
</dbReference>
<evidence type="ECO:0000256" key="2">
    <source>
        <dbReference type="ARBA" id="ARBA00023125"/>
    </source>
</evidence>
<evidence type="ECO:0000313" key="5">
    <source>
        <dbReference type="EMBL" id="RLE10989.1"/>
    </source>
</evidence>
<reference evidence="5 6" key="1">
    <citation type="submission" date="2018-06" db="EMBL/GenBank/DDBJ databases">
        <title>Extensive metabolic versatility and redundancy in microbially diverse, dynamic hydrothermal sediments.</title>
        <authorList>
            <person name="Dombrowski N."/>
            <person name="Teske A."/>
            <person name="Baker B.J."/>
        </authorList>
    </citation>
    <scope>NUCLEOTIDE SEQUENCE [LARGE SCALE GENOMIC DNA]</scope>
    <source>
        <strain evidence="5">B3_G15</strain>
    </source>
</reference>
<keyword evidence="2" id="KW-0238">DNA-binding</keyword>
<accession>A0A662DA49</accession>
<dbReference type="InterPro" id="IPR001845">
    <property type="entry name" value="HTH_ArsR_DNA-bd_dom"/>
</dbReference>
<evidence type="ECO:0000256" key="3">
    <source>
        <dbReference type="ARBA" id="ARBA00023163"/>
    </source>
</evidence>
<evidence type="ECO:0000256" key="1">
    <source>
        <dbReference type="ARBA" id="ARBA00023015"/>
    </source>
</evidence>
<dbReference type="PANTHER" id="PTHR33154">
    <property type="entry name" value="TRANSCRIPTIONAL REGULATOR, ARSR FAMILY"/>
    <property type="match status" value="1"/>
</dbReference>
<keyword evidence="3" id="KW-0804">Transcription</keyword>
<sequence length="100" mass="11781">MRLTSYKLFFKALSNKTRFEIIQLLRKELLDVTSISKRLRFEQSRVSHNLKCLESCGFVVSRRDGKSKVYYLDNQHIIPILNEIDNTLNNTKKDLKDAEC</sequence>
<dbReference type="AlphaFoldDB" id="A0A662DA49"/>
<evidence type="ECO:0000259" key="4">
    <source>
        <dbReference type="PROSITE" id="PS50987"/>
    </source>
</evidence>
<organism evidence="5 6">
    <name type="scientific">Aerophobetes bacterium</name>
    <dbReference type="NCBI Taxonomy" id="2030807"/>
    <lineage>
        <taxon>Bacteria</taxon>
        <taxon>Candidatus Aerophobota</taxon>
    </lineage>
</organism>
<dbReference type="NCBIfam" id="NF033788">
    <property type="entry name" value="HTH_metalloreg"/>
    <property type="match status" value="1"/>
</dbReference>
<proteinExistence type="predicted"/>
<dbReference type="PROSITE" id="PS50987">
    <property type="entry name" value="HTH_ARSR_2"/>
    <property type="match status" value="1"/>
</dbReference>
<dbReference type="Pfam" id="PF01022">
    <property type="entry name" value="HTH_5"/>
    <property type="match status" value="1"/>
</dbReference>
<protein>
    <submittedName>
        <fullName evidence="5">Transcriptional regulator</fullName>
    </submittedName>
</protein>
<dbReference type="InterPro" id="IPR051081">
    <property type="entry name" value="HTH_MetalResp_TranReg"/>
</dbReference>
<name>A0A662DA49_UNCAE</name>
<dbReference type="SMART" id="SM00418">
    <property type="entry name" value="HTH_ARSR"/>
    <property type="match status" value="1"/>
</dbReference>
<dbReference type="GO" id="GO:0003677">
    <property type="term" value="F:DNA binding"/>
    <property type="evidence" value="ECO:0007669"/>
    <property type="project" value="UniProtKB-KW"/>
</dbReference>
<comment type="caution">
    <text evidence="5">The sequence shown here is derived from an EMBL/GenBank/DDBJ whole genome shotgun (WGS) entry which is preliminary data.</text>
</comment>
<dbReference type="PANTHER" id="PTHR33154:SF36">
    <property type="entry name" value="TRANSCRIPTIONAL REGULATOR"/>
    <property type="match status" value="1"/>
</dbReference>
<feature type="domain" description="HTH arsR-type" evidence="4">
    <location>
        <begin position="1"/>
        <end position="92"/>
    </location>
</feature>
<dbReference type="InterPro" id="IPR036390">
    <property type="entry name" value="WH_DNA-bd_sf"/>
</dbReference>